<dbReference type="HOGENOM" id="CLU_116644_2_1_4"/>
<keyword evidence="3" id="KW-0560">Oxidoreductase</keyword>
<reference evidence="3 4" key="1">
    <citation type="submission" date="2011-06" db="EMBL/GenBank/DDBJ databases">
        <authorList>
            <person name="Muzny D."/>
            <person name="Qin X."/>
            <person name="Deng J."/>
            <person name="Jiang H."/>
            <person name="Liu Y."/>
            <person name="Qu J."/>
            <person name="Song X.-Z."/>
            <person name="Zhang L."/>
            <person name="Thornton R."/>
            <person name="Coyle M."/>
            <person name="Francisco L."/>
            <person name="Jackson L."/>
            <person name="Javaid M."/>
            <person name="Korchina V."/>
            <person name="Kovar C."/>
            <person name="Mata R."/>
            <person name="Mathew T."/>
            <person name="Ngo R."/>
            <person name="Nguyen L."/>
            <person name="Nguyen N."/>
            <person name="Okwuonu G."/>
            <person name="Ongeri F."/>
            <person name="Pham C."/>
            <person name="Simmons D."/>
            <person name="Wilczek-Boney K."/>
            <person name="Hale W."/>
            <person name="Jakkamsetti A."/>
            <person name="Pham P."/>
            <person name="Ruth R."/>
            <person name="San Lucas F."/>
            <person name="Warren J."/>
            <person name="Zhang J."/>
            <person name="Zhao Z."/>
            <person name="Zhou C."/>
            <person name="Zhu D."/>
            <person name="Lee S."/>
            <person name="Bess C."/>
            <person name="Blankenburg K."/>
            <person name="Forbes L."/>
            <person name="Fu Q."/>
            <person name="Gubbala S."/>
            <person name="Hirani K."/>
            <person name="Jayaseelan J.C."/>
            <person name="Lara F."/>
            <person name="Munidasa M."/>
            <person name="Palculict T."/>
            <person name="Patil S."/>
            <person name="Pu L.-L."/>
            <person name="Saada N."/>
            <person name="Tang L."/>
            <person name="Weissenberger G."/>
            <person name="Zhu Y."/>
            <person name="Hemphill L."/>
            <person name="Shang Y."/>
            <person name="Youmans B."/>
            <person name="Ayvaz T."/>
            <person name="Ross M."/>
            <person name="Santibanez J."/>
            <person name="Aqrawi P."/>
            <person name="Gross S."/>
            <person name="Joshi V."/>
            <person name="Fowler G."/>
            <person name="Nazareth L."/>
            <person name="Reid J."/>
            <person name="Worley K."/>
            <person name="Petrosino J."/>
            <person name="Highlander S."/>
            <person name="Gibbs R."/>
        </authorList>
    </citation>
    <scope>NUCLEOTIDE SEQUENCE [LARGE SCALE GENOMIC DNA]</scope>
    <source>
        <strain evidence="3 4">9715</strain>
    </source>
</reference>
<evidence type="ECO:0000313" key="3">
    <source>
        <dbReference type="EMBL" id="EGZ46523.1"/>
    </source>
</evidence>
<comment type="similarity">
    <text evidence="1 2">Belongs to the ArsC family.</text>
</comment>
<dbReference type="InterPro" id="IPR036249">
    <property type="entry name" value="Thioredoxin-like_sf"/>
</dbReference>
<dbReference type="STRING" id="1030841.HMPREF9370_1278"/>
<dbReference type="Pfam" id="PF03960">
    <property type="entry name" value="ArsC"/>
    <property type="match status" value="1"/>
</dbReference>
<dbReference type="InterPro" id="IPR006504">
    <property type="entry name" value="Tscrpt_reg_Spx/MgsR"/>
</dbReference>
<dbReference type="SUPFAM" id="SSF52833">
    <property type="entry name" value="Thioredoxin-like"/>
    <property type="match status" value="1"/>
</dbReference>
<dbReference type="EMBL" id="AGAZ01000047">
    <property type="protein sequence ID" value="EGZ46523.1"/>
    <property type="molecule type" value="Genomic_DNA"/>
</dbReference>
<evidence type="ECO:0000313" key="4">
    <source>
        <dbReference type="Proteomes" id="UP000005336"/>
    </source>
</evidence>
<dbReference type="GO" id="GO:0016491">
    <property type="term" value="F:oxidoreductase activity"/>
    <property type="evidence" value="ECO:0007669"/>
    <property type="project" value="UniProtKB-KW"/>
</dbReference>
<dbReference type="PANTHER" id="PTHR30041">
    <property type="entry name" value="ARSENATE REDUCTASE"/>
    <property type="match status" value="1"/>
</dbReference>
<dbReference type="NCBIfam" id="TIGR01617">
    <property type="entry name" value="arsC_related"/>
    <property type="match status" value="1"/>
</dbReference>
<sequence>MHFMTTKLYGIPNCDTVKKARNWLAENGIEYKFVDFKKSPPSHELIKEWLKAVPLEILLNKRGTTWRKLTDEEKAGAENQGVAVELMVQQPSTIKRPVLVHNGRYVCGFTADVYEDVFKS</sequence>
<dbReference type="InterPro" id="IPR006660">
    <property type="entry name" value="Arsenate_reductase-like"/>
</dbReference>
<evidence type="ECO:0000256" key="1">
    <source>
        <dbReference type="ARBA" id="ARBA00007198"/>
    </source>
</evidence>
<gene>
    <name evidence="3" type="ORF">HMPREF9370_1278</name>
</gene>
<dbReference type="RefSeq" id="WP_009116419.1">
    <property type="nucleotide sequence ID" value="NZ_JH165159.1"/>
</dbReference>
<dbReference type="EC" id="1.-.-.-" evidence="3"/>
<dbReference type="Gene3D" id="3.40.30.10">
    <property type="entry name" value="Glutaredoxin"/>
    <property type="match status" value="1"/>
</dbReference>
<organism evidence="3 4">
    <name type="scientific">Neisseria wadsworthii 9715</name>
    <dbReference type="NCBI Taxonomy" id="1030841"/>
    <lineage>
        <taxon>Bacteria</taxon>
        <taxon>Pseudomonadati</taxon>
        <taxon>Pseudomonadota</taxon>
        <taxon>Betaproteobacteria</taxon>
        <taxon>Neisseriales</taxon>
        <taxon>Neisseriaceae</taxon>
        <taxon>Neisseria</taxon>
    </lineage>
</organism>
<accession>G4CQB8</accession>
<name>G4CQB8_9NEIS</name>
<proteinExistence type="inferred from homology"/>
<evidence type="ECO:0000256" key="2">
    <source>
        <dbReference type="PROSITE-ProRule" id="PRU01282"/>
    </source>
</evidence>
<dbReference type="PROSITE" id="PS51353">
    <property type="entry name" value="ARSC"/>
    <property type="match status" value="1"/>
</dbReference>
<dbReference type="CDD" id="cd03035">
    <property type="entry name" value="ArsC_Yffb"/>
    <property type="match status" value="1"/>
</dbReference>
<comment type="caution">
    <text evidence="3">The sequence shown here is derived from an EMBL/GenBank/DDBJ whole genome shotgun (WGS) entry which is preliminary data.</text>
</comment>
<dbReference type="PATRIC" id="fig|1030841.3.peg.1259"/>
<protein>
    <submittedName>
        <fullName evidence="3">ArsC family protein</fullName>
        <ecNumber evidence="3">1.-.-.-</ecNumber>
    </submittedName>
</protein>
<keyword evidence="4" id="KW-1185">Reference proteome</keyword>
<dbReference type="PANTHER" id="PTHR30041:SF8">
    <property type="entry name" value="PROTEIN YFFB"/>
    <property type="match status" value="1"/>
</dbReference>
<dbReference type="Proteomes" id="UP000005336">
    <property type="component" value="Unassembled WGS sequence"/>
</dbReference>
<dbReference type="AlphaFoldDB" id="G4CQB8"/>